<dbReference type="Proteomes" id="UP000013776">
    <property type="component" value="Unassembled WGS sequence"/>
</dbReference>
<dbReference type="GO" id="GO:0005739">
    <property type="term" value="C:mitochondrion"/>
    <property type="evidence" value="ECO:0007669"/>
    <property type="project" value="UniProtKB-ARBA"/>
</dbReference>
<reference evidence="7 8" key="1">
    <citation type="journal article" date="2013" name="MBio">
        <title>Genome sequencing of the plant pathogen Taphrina deformans, the causal agent of peach leaf curl.</title>
        <authorList>
            <person name="Cisse O.H."/>
            <person name="Almeida J.M.G.C.F."/>
            <person name="Fonseca A."/>
            <person name="Kumar A.A."/>
            <person name="Salojaervi J."/>
            <person name="Overmyer K."/>
            <person name="Hauser P.M."/>
            <person name="Pagni M."/>
        </authorList>
    </citation>
    <scope>NUCLEOTIDE SEQUENCE [LARGE SCALE GENOMIC DNA]</scope>
    <source>
        <strain evidence="8">PYCC 5710 / ATCC 11124 / CBS 356.35 / IMI 108563 / JCM 9778 / NBRC 8474</strain>
    </source>
</reference>
<evidence type="ECO:0000256" key="4">
    <source>
        <dbReference type="ARBA" id="ARBA00044511"/>
    </source>
</evidence>
<evidence type="ECO:0000256" key="5">
    <source>
        <dbReference type="PROSITE-ProRule" id="PRU00708"/>
    </source>
</evidence>
<keyword evidence="8" id="KW-1185">Reference proteome</keyword>
<dbReference type="AlphaFoldDB" id="R4XC65"/>
<dbReference type="PROSITE" id="PS51375">
    <property type="entry name" value="PPR"/>
    <property type="match status" value="2"/>
</dbReference>
<dbReference type="Pfam" id="PF13041">
    <property type="entry name" value="PPR_2"/>
    <property type="match status" value="1"/>
</dbReference>
<evidence type="ECO:0000313" key="7">
    <source>
        <dbReference type="EMBL" id="CCG81971.1"/>
    </source>
</evidence>
<dbReference type="NCBIfam" id="TIGR00756">
    <property type="entry name" value="PPR"/>
    <property type="match status" value="2"/>
</dbReference>
<evidence type="ECO:0000256" key="2">
    <source>
        <dbReference type="ARBA" id="ARBA00022737"/>
    </source>
</evidence>
<comment type="subunit">
    <text evidence="4">Binds to mitochondrial small subunit 15S rRNA.</text>
</comment>
<gene>
    <name evidence="7" type="ORF">TAPDE_001870</name>
</gene>
<dbReference type="InterPro" id="IPR057027">
    <property type="entry name" value="TPR_mt"/>
</dbReference>
<dbReference type="Gene3D" id="1.25.40.10">
    <property type="entry name" value="Tetratricopeptide repeat domain"/>
    <property type="match status" value="2"/>
</dbReference>
<dbReference type="PANTHER" id="PTHR47447:SF17">
    <property type="entry name" value="OS12G0638900 PROTEIN"/>
    <property type="match status" value="1"/>
</dbReference>
<comment type="similarity">
    <text evidence="1">Belongs to the CCM1 family.</text>
</comment>
<dbReference type="InterPro" id="IPR011990">
    <property type="entry name" value="TPR-like_helical_dom_sf"/>
</dbReference>
<organism evidence="7 8">
    <name type="scientific">Taphrina deformans (strain PYCC 5710 / ATCC 11124 / CBS 356.35 / IMI 108563 / JCM 9778 / NBRC 8474)</name>
    <name type="common">Peach leaf curl fungus</name>
    <name type="synonym">Lalaria deformans</name>
    <dbReference type="NCBI Taxonomy" id="1097556"/>
    <lineage>
        <taxon>Eukaryota</taxon>
        <taxon>Fungi</taxon>
        <taxon>Dikarya</taxon>
        <taxon>Ascomycota</taxon>
        <taxon>Taphrinomycotina</taxon>
        <taxon>Taphrinomycetes</taxon>
        <taxon>Taphrinales</taxon>
        <taxon>Taphrinaceae</taxon>
        <taxon>Taphrina</taxon>
    </lineage>
</organism>
<proteinExistence type="inferred from homology"/>
<dbReference type="Pfam" id="PF23276">
    <property type="entry name" value="TPR_24"/>
    <property type="match status" value="1"/>
</dbReference>
<protein>
    <recommendedName>
        <fullName evidence="6">Pentatricopeptide repeat-containing protein-mitochondrial domain-containing protein</fullName>
    </recommendedName>
</protein>
<evidence type="ECO:0000259" key="6">
    <source>
        <dbReference type="Pfam" id="PF23276"/>
    </source>
</evidence>
<dbReference type="OrthoDB" id="747253at2759"/>
<feature type="repeat" description="PPR" evidence="5">
    <location>
        <begin position="444"/>
        <end position="478"/>
    </location>
</feature>
<evidence type="ECO:0000313" key="8">
    <source>
        <dbReference type="Proteomes" id="UP000013776"/>
    </source>
</evidence>
<evidence type="ECO:0000256" key="1">
    <source>
        <dbReference type="ARBA" id="ARBA00006192"/>
    </source>
</evidence>
<accession>R4XC65</accession>
<comment type="function">
    <text evidence="3">Regulates mitochondrial small subunit maturation by controlling 15S rRNA 5'-end processing. Localizes to the 5' precursor of the 15S rRNA in a position that is subsequently occupied by mS47 in the mature yeast mtSSU. Uses structure and sequence-specific RNA recognition, binding to a single-stranded region of the precursor and specifically recognizing bases -6 to -1. The exchange of Ccm1 for mS47 is coupled to the irreversible removal of precursor rRNA that is accompanied by conformational changes of the mitoribosomal proteins uS5m and mS26. These conformational changes signal completion of 5'-end rRNA processing through protection of the mature 5'-end of the 15S rRNA and stabilization of mS47. The removal of the 5' precursor together with the dissociation of Ccm1 may be catalyzed by the 5'-3' exoribonuclease Pet127. Involved in the specific removal of group I introns in mitochondrial encoded transcripts.</text>
</comment>
<feature type="repeat" description="PPR" evidence="5">
    <location>
        <begin position="302"/>
        <end position="336"/>
    </location>
</feature>
<evidence type="ECO:0000256" key="3">
    <source>
        <dbReference type="ARBA" id="ARBA00044493"/>
    </source>
</evidence>
<dbReference type="eggNOG" id="KOG4197">
    <property type="taxonomic scope" value="Eukaryota"/>
</dbReference>
<comment type="caution">
    <text evidence="7">The sequence shown here is derived from an EMBL/GenBank/DDBJ whole genome shotgun (WGS) entry which is preliminary data.</text>
</comment>
<name>R4XC65_TAPDE</name>
<feature type="domain" description="Pentatricopeptide repeat-containing protein-mitochondrial" evidence="6">
    <location>
        <begin position="288"/>
        <end position="399"/>
    </location>
</feature>
<dbReference type="EMBL" id="CAHR02000065">
    <property type="protein sequence ID" value="CCG81971.1"/>
    <property type="molecule type" value="Genomic_DNA"/>
</dbReference>
<keyword evidence="2" id="KW-0677">Repeat</keyword>
<dbReference type="InterPro" id="IPR002885">
    <property type="entry name" value="PPR_rpt"/>
</dbReference>
<dbReference type="PANTHER" id="PTHR47447">
    <property type="entry name" value="OS03G0856100 PROTEIN"/>
    <property type="match status" value="1"/>
</dbReference>
<dbReference type="STRING" id="1097556.R4XC65"/>
<dbReference type="VEuPathDB" id="FungiDB:TAPDE_001870"/>
<sequence>MAFRRPILSCRTWRCGLTRPVARLQSSLSAAKTVVNEDEVSPSSSHSDLAEADAAEIRNVAAASRTGDVKIEALPNGTKDVKHEEVILKLAMPIKPRAHTTAKLDSEDEFDWARDVAAFGMLESLLKVGGHPSPAILEAILKLATHAGNDHHVQTVLDLYEQYWLPLSTKSLLMIGQHYCDVEAYEQCFAFFDKQINAGREIPAKAWLTLTLGLLKADAMDVALGTLQRLEDLSKRNPSLANTPATLYIALISFSDAYHLKGTQWTWHRARRATQQGKSINLDMGACTNVLNYMDSLGMSLHTYHYAALIQSYCVAGDVKNAFMILTIMREAGVAPTSTTAGSILEFMSTDPALIDRAYFTLEDLKTSGAKVDIAALNAIIDACVAIADISRAVATFQDYKKLDVQPNADTMNSLLTGCVAVSQKDLALSLIKVFREELQVTADSRTYTLLISVCILQENYEDAFRYLEEMKEEGHQPSTATYELLIRRCVSASDTRADIAYDEMKGWGYRNRDIDNLMNNQRRRYERPVDASSAGVLKTIQSMTRPEAWFTPQ</sequence>